<comment type="similarity">
    <text evidence="1">Belongs to the peptidase S45 family.</text>
</comment>
<dbReference type="InterPro" id="IPR043147">
    <property type="entry name" value="Penicillin_amidase_A-knob"/>
</dbReference>
<dbReference type="PROSITE" id="PS51318">
    <property type="entry name" value="TAT"/>
    <property type="match status" value="1"/>
</dbReference>
<dbReference type="PANTHER" id="PTHR34218:SF4">
    <property type="entry name" value="ACYL-HOMOSERINE LACTONE ACYLASE QUIP"/>
    <property type="match status" value="1"/>
</dbReference>
<dbReference type="Gene3D" id="2.30.120.10">
    <property type="match status" value="1"/>
</dbReference>
<dbReference type="SUPFAM" id="SSF56235">
    <property type="entry name" value="N-terminal nucleophile aminohydrolases (Ntn hydrolases)"/>
    <property type="match status" value="1"/>
</dbReference>
<evidence type="ECO:0000256" key="3">
    <source>
        <dbReference type="ARBA" id="ARBA00023145"/>
    </source>
</evidence>
<sequence>MPAQHQHSWQHLSRRTLLKTGAAVTGMTGIGAVETELAYAQEDDVTVTIRRDDHGVPHIYARDADSRAPAFYGFGYATAADRLYQLELYRRYYDGTVAAVLGAGDEDTDWVQFDIEARRNTAGEPSLDEQAAEQLTAAQRAVLQAFTDGINRYITEVRESEELEFHRAFQEHGFEPEEFTTTDAAGMFVASMAYFSGFQLETLSATVLDALTKETGSEQRAMELFEDLQWGDDPGCPTSTVQPSDGYSPSYTDVGTGPTPDVAGGQETRRVTRGASGPSVTPSNVVTGGDYAPPTDAEGMHEAEMDRMRTLASGLDSLGLPIKYGSNALAVQGDITSSGDALLMGGPQMGFNTPSIMYEASLHGPDFDVAGVTVAGYPFIMFGHNRNGAMTSTAGIDNCIQMFTESITTNSSGPDTYTFQGAEYEVETAERTITVADGEDVTYTERFTRHGVVTQWDPDSGEALAQTKSYAGRHMNCWRAYYECQFATDAEEFRESAQRCDYALNFMWADKDGDIAYVHLGRYPDSESVDWDTRLPADGTQYELTAEDYLRAADGDVPYAINPDPGYSAQWNNKPAPEWNNGDLSYSWSTDHRVQRIINLVEQRLAQEGAVDYDFLKTVIYDISFTDLRSIRYKDHLLDALADADLSDTEQQARDELASWDHFAQADGEDNEGRHSAGYTIWDATFPYILEEVFSETFGSAYGPASYFLGYDYGRGTLMRVLNSAETALSTQAEYADGDITDALVSAFRTAVDELAERYDGDPRTWRRAAALHEFDNLALFGMPIGVTSAGNTALMNRGTENHLVQLSDDPQAENILPPGNDGYVAPDDTTGEHYDDQLAMFENFEYKQLLFADADIESATTATRTLMRAVSPSDGGTDDTLTSEGTETDESTVTSTAATTAETERADTATAVNTGTDASGPGFTTLTGVSAVLGTALAWLYRQDDTAR</sequence>
<protein>
    <submittedName>
        <fullName evidence="5">Penicillin amidase</fullName>
    </submittedName>
</protein>
<dbReference type="RefSeq" id="WP_004517444.1">
    <property type="nucleotide sequence ID" value="NZ_FNOF01000015.1"/>
</dbReference>
<keyword evidence="2" id="KW-0378">Hydrolase</keyword>
<evidence type="ECO:0000256" key="1">
    <source>
        <dbReference type="ARBA" id="ARBA00006586"/>
    </source>
</evidence>
<dbReference type="InterPro" id="IPR029055">
    <property type="entry name" value="Ntn_hydrolases_N"/>
</dbReference>
<feature type="compositionally biased region" description="Polar residues" evidence="4">
    <location>
        <begin position="237"/>
        <end position="253"/>
    </location>
</feature>
<dbReference type="InterPro" id="IPR023343">
    <property type="entry name" value="Penicillin_amidase_dom1"/>
</dbReference>
<dbReference type="InterPro" id="IPR002692">
    <property type="entry name" value="S45"/>
</dbReference>
<organism evidence="5 6">
    <name type="scientific">Haloarcula vallismortis</name>
    <name type="common">Halobacterium vallismortis</name>
    <dbReference type="NCBI Taxonomy" id="28442"/>
    <lineage>
        <taxon>Archaea</taxon>
        <taxon>Methanobacteriati</taxon>
        <taxon>Methanobacteriota</taxon>
        <taxon>Stenosarchaea group</taxon>
        <taxon>Halobacteria</taxon>
        <taxon>Halobacteriales</taxon>
        <taxon>Haloarculaceae</taxon>
        <taxon>Haloarcula</taxon>
    </lineage>
</organism>
<dbReference type="PANTHER" id="PTHR34218">
    <property type="entry name" value="PEPTIDASE S45 PENICILLIN AMIDASE"/>
    <property type="match status" value="1"/>
</dbReference>
<dbReference type="InterPro" id="IPR014395">
    <property type="entry name" value="Pen/GL7ACA/AHL_acylase"/>
</dbReference>
<accession>A0A1H2Z955</accession>
<dbReference type="EMBL" id="FNOF01000015">
    <property type="protein sequence ID" value="SDX13384.1"/>
    <property type="molecule type" value="Genomic_DNA"/>
</dbReference>
<dbReference type="AlphaFoldDB" id="A0A1H2Z955"/>
<dbReference type="Gene3D" id="3.60.20.10">
    <property type="entry name" value="Glutamine Phosphoribosylpyrophosphate, subunit 1, domain 1"/>
    <property type="match status" value="1"/>
</dbReference>
<dbReference type="InterPro" id="IPR043146">
    <property type="entry name" value="Penicillin_amidase_N_B-knob"/>
</dbReference>
<evidence type="ECO:0000256" key="2">
    <source>
        <dbReference type="ARBA" id="ARBA00022801"/>
    </source>
</evidence>
<name>A0A1H2Z955_HALVA</name>
<dbReference type="GO" id="GO:0017000">
    <property type="term" value="P:antibiotic biosynthetic process"/>
    <property type="evidence" value="ECO:0007669"/>
    <property type="project" value="InterPro"/>
</dbReference>
<evidence type="ECO:0000313" key="5">
    <source>
        <dbReference type="EMBL" id="SDX13384.1"/>
    </source>
</evidence>
<dbReference type="Pfam" id="PF01804">
    <property type="entry name" value="Penicil_amidase"/>
    <property type="match status" value="1"/>
</dbReference>
<dbReference type="Gene3D" id="1.10.287.150">
    <property type="match status" value="1"/>
</dbReference>
<feature type="region of interest" description="Disordered" evidence="4">
    <location>
        <begin position="229"/>
        <end position="291"/>
    </location>
</feature>
<dbReference type="STRING" id="28442.SAMN05443574_11546"/>
<keyword evidence="3" id="KW-0865">Zymogen</keyword>
<dbReference type="PIRSF" id="PIRSF001227">
    <property type="entry name" value="Pen_acylase"/>
    <property type="match status" value="1"/>
</dbReference>
<feature type="compositionally biased region" description="Low complexity" evidence="4">
    <location>
        <begin position="872"/>
        <end position="902"/>
    </location>
</feature>
<evidence type="ECO:0000256" key="4">
    <source>
        <dbReference type="SAM" id="MobiDB-lite"/>
    </source>
</evidence>
<gene>
    <name evidence="5" type="ORF">SAMN05443574_11546</name>
</gene>
<dbReference type="InterPro" id="IPR006311">
    <property type="entry name" value="TAT_signal"/>
</dbReference>
<proteinExistence type="inferred from homology"/>
<dbReference type="Gene3D" id="1.10.1400.10">
    <property type="match status" value="1"/>
</dbReference>
<feature type="region of interest" description="Disordered" evidence="4">
    <location>
        <begin position="869"/>
        <end position="906"/>
    </location>
</feature>
<evidence type="ECO:0000313" key="6">
    <source>
        <dbReference type="Proteomes" id="UP000182573"/>
    </source>
</evidence>
<reference evidence="5 6" key="1">
    <citation type="submission" date="2016-10" db="EMBL/GenBank/DDBJ databases">
        <authorList>
            <person name="de Groot N.N."/>
        </authorList>
    </citation>
    <scope>NUCLEOTIDE SEQUENCE [LARGE SCALE GENOMIC DNA]</scope>
    <source>
        <strain evidence="5 6">DSM 3756</strain>
    </source>
</reference>
<dbReference type="GO" id="GO:0016811">
    <property type="term" value="F:hydrolase activity, acting on carbon-nitrogen (but not peptide) bonds, in linear amides"/>
    <property type="evidence" value="ECO:0007669"/>
    <property type="project" value="InterPro"/>
</dbReference>
<dbReference type="Proteomes" id="UP000182573">
    <property type="component" value="Unassembled WGS sequence"/>
</dbReference>
<dbReference type="Gene3D" id="1.10.439.10">
    <property type="entry name" value="Penicillin Amidohydrolase, domain 1"/>
    <property type="match status" value="1"/>
</dbReference>